<feature type="compositionally biased region" description="Polar residues" evidence="2">
    <location>
        <begin position="544"/>
        <end position="558"/>
    </location>
</feature>
<keyword evidence="1" id="KW-0175">Coiled coil</keyword>
<sequence>MDLWVVAAAAGAGYAAKHWRNISSQEREESSSEPFCNDFRFRQAKLKSFLQQIRESPLHRLALAQVDDHNAFGGKFWEFDNFNGNHEERKRPANLGSHLNHDVLSLVSYQPSLPEHESPHEFGVVIQGHRESGDEFFQGSRAKKGSRSNGSRQFRIAVSDEIALKPVDSFGDFIDIDAQFYSEYVRTKRSEHDTLVSPSKSVVGPLLVTDGSQIIISRTSGGFYVESENGRKMRREEGELNQVETVSRHLELPEIGTQKSSRRQKPSTGKRSSTRSSSSVSAFASSLQSQGLSNRMLLFSLGLTIGVMTSVVANKREVDLLDEKLRQAQNLVQDLHEELEMKDLLTVEEINADGPRIPGTGAHPFVSGTMTASSPVDEMDNSSEGQMREPNDGAAEKSDAMREIEAELEAELERLELNVKLTSVKNASDFVEGDLRPGGVDSQLESKLKSDHNVSGSSDGRPCSPNYAVSPQDLSLRLHELIESRHEERIAELEAALEASQKKLQFLLFENENCQRDSIGAIASTSSDQESPALPNDTCEAIAPTSSDQESPTLPNDTCETDGPLVAELLGESLDAYKEARGESTGISQLDGEDQTQ</sequence>
<feature type="region of interest" description="Disordered" evidence="2">
    <location>
        <begin position="369"/>
        <end position="400"/>
    </location>
</feature>
<feature type="region of interest" description="Disordered" evidence="2">
    <location>
        <begin position="525"/>
        <end position="563"/>
    </location>
</feature>
<feature type="compositionally biased region" description="Basic and acidic residues" evidence="2">
    <location>
        <begin position="228"/>
        <end position="238"/>
    </location>
</feature>
<feature type="compositionally biased region" description="Basic and acidic residues" evidence="2">
    <location>
        <begin position="386"/>
        <end position="400"/>
    </location>
</feature>
<evidence type="ECO:0000256" key="2">
    <source>
        <dbReference type="SAM" id="MobiDB-lite"/>
    </source>
</evidence>
<gene>
    <name evidence="3" type="ORF">ACJRO7_012362</name>
</gene>
<keyword evidence="4" id="KW-1185">Reference proteome</keyword>
<dbReference type="PANTHER" id="PTHR33476">
    <property type="entry name" value="EMB|CAB62613.1"/>
    <property type="match status" value="1"/>
</dbReference>
<dbReference type="AlphaFoldDB" id="A0ABD3LI96"/>
<feature type="region of interest" description="Disordered" evidence="2">
    <location>
        <begin position="227"/>
        <end position="280"/>
    </location>
</feature>
<comment type="caution">
    <text evidence="3">The sequence shown here is derived from an EMBL/GenBank/DDBJ whole genome shotgun (WGS) entry which is preliminary data.</text>
</comment>
<feature type="compositionally biased region" description="Low complexity" evidence="2">
    <location>
        <begin position="267"/>
        <end position="280"/>
    </location>
</feature>
<dbReference type="Proteomes" id="UP001634007">
    <property type="component" value="Unassembled WGS sequence"/>
</dbReference>
<name>A0ABD3LI96_EUCGL</name>
<reference evidence="3 4" key="1">
    <citation type="submission" date="2024-11" db="EMBL/GenBank/DDBJ databases">
        <title>Chromosome-level genome assembly of Eucalyptus globulus Labill. provides insights into its genome evolution.</title>
        <authorList>
            <person name="Li X."/>
        </authorList>
    </citation>
    <scope>NUCLEOTIDE SEQUENCE [LARGE SCALE GENOMIC DNA]</scope>
    <source>
        <strain evidence="3">CL2024</strain>
        <tissue evidence="3">Fresh tender leaves</tissue>
    </source>
</reference>
<feature type="coiled-coil region" evidence="1">
    <location>
        <begin position="311"/>
        <end position="345"/>
    </location>
</feature>
<proteinExistence type="predicted"/>
<dbReference type="PANTHER" id="PTHR33476:SF31">
    <property type="match status" value="1"/>
</dbReference>
<dbReference type="InterPro" id="IPR040348">
    <property type="entry name" value="POLAR-like"/>
</dbReference>
<organism evidence="3 4">
    <name type="scientific">Eucalyptus globulus</name>
    <name type="common">Tasmanian blue gum</name>
    <dbReference type="NCBI Taxonomy" id="34317"/>
    <lineage>
        <taxon>Eukaryota</taxon>
        <taxon>Viridiplantae</taxon>
        <taxon>Streptophyta</taxon>
        <taxon>Embryophyta</taxon>
        <taxon>Tracheophyta</taxon>
        <taxon>Spermatophyta</taxon>
        <taxon>Magnoliopsida</taxon>
        <taxon>eudicotyledons</taxon>
        <taxon>Gunneridae</taxon>
        <taxon>Pentapetalae</taxon>
        <taxon>rosids</taxon>
        <taxon>malvids</taxon>
        <taxon>Myrtales</taxon>
        <taxon>Myrtaceae</taxon>
        <taxon>Myrtoideae</taxon>
        <taxon>Eucalypteae</taxon>
        <taxon>Eucalyptus</taxon>
    </lineage>
</organism>
<feature type="region of interest" description="Disordered" evidence="2">
    <location>
        <begin position="430"/>
        <end position="467"/>
    </location>
</feature>
<protein>
    <submittedName>
        <fullName evidence="3">Uncharacterized protein</fullName>
    </submittedName>
</protein>
<accession>A0ABD3LI96</accession>
<evidence type="ECO:0000313" key="4">
    <source>
        <dbReference type="Proteomes" id="UP001634007"/>
    </source>
</evidence>
<feature type="coiled-coil region" evidence="1">
    <location>
        <begin position="483"/>
        <end position="510"/>
    </location>
</feature>
<evidence type="ECO:0000313" key="3">
    <source>
        <dbReference type="EMBL" id="KAL3751516.1"/>
    </source>
</evidence>
<evidence type="ECO:0000256" key="1">
    <source>
        <dbReference type="SAM" id="Coils"/>
    </source>
</evidence>
<dbReference type="EMBL" id="JBJKBG010000002">
    <property type="protein sequence ID" value="KAL3751516.1"/>
    <property type="molecule type" value="Genomic_DNA"/>
</dbReference>